<dbReference type="Proteomes" id="UP000035350">
    <property type="component" value="Unassembled WGS sequence"/>
</dbReference>
<evidence type="ECO:0000313" key="3">
    <source>
        <dbReference type="Proteomes" id="UP000035350"/>
    </source>
</evidence>
<organism evidence="2 3">
    <name type="scientific">Bacillus wiedmannii</name>
    <dbReference type="NCBI Taxonomy" id="1890302"/>
    <lineage>
        <taxon>Bacteria</taxon>
        <taxon>Bacillati</taxon>
        <taxon>Bacillota</taxon>
        <taxon>Bacilli</taxon>
        <taxon>Bacillales</taxon>
        <taxon>Bacillaceae</taxon>
        <taxon>Bacillus</taxon>
        <taxon>Bacillus cereus group</taxon>
    </lineage>
</organism>
<name>A0A0G8BZM7_9BACI</name>
<proteinExistence type="predicted"/>
<dbReference type="Gene3D" id="3.40.50.410">
    <property type="entry name" value="von Willebrand factor, type A domain"/>
    <property type="match status" value="1"/>
</dbReference>
<dbReference type="Pfam" id="PF05762">
    <property type="entry name" value="VWA_CoxE"/>
    <property type="match status" value="1"/>
</dbReference>
<dbReference type="AlphaFoldDB" id="A0A0G8BZM7"/>
<dbReference type="PANTHER" id="PTHR30634">
    <property type="entry name" value="OUTER MEMBRANE LOLAB LIPOPROTEIN INSERTION APPARATUS"/>
    <property type="match status" value="1"/>
</dbReference>
<dbReference type="SUPFAM" id="SSF53300">
    <property type="entry name" value="vWA-like"/>
    <property type="match status" value="1"/>
</dbReference>
<reference evidence="2 3" key="1">
    <citation type="journal article" date="2015" name="Genome Announc.">
        <title>Next-Generation Whole-Genome Sequencing of Eight Strains of Bacillus cereus, Isolated from Food.</title>
        <authorList>
            <person name="Krawczyk A.O."/>
            <person name="de Jong A."/>
            <person name="Eijlander R.T."/>
            <person name="Berendsen E.M."/>
            <person name="Holsappel S."/>
            <person name="Wells-Bennik M.H."/>
            <person name="Kuipers O.P."/>
        </authorList>
    </citation>
    <scope>NUCLEOTIDE SEQUENCE [LARGE SCALE GENOMIC DNA]</scope>
    <source>
        <strain evidence="2 3">B4147</strain>
    </source>
</reference>
<gene>
    <name evidence="2" type="ORF">B4147_1582</name>
</gene>
<dbReference type="InterPro" id="IPR036465">
    <property type="entry name" value="vWFA_dom_sf"/>
</dbReference>
<dbReference type="PANTHER" id="PTHR30634:SF16">
    <property type="entry name" value="OUTER-MEMBRANE LIPOPROTEIN LOLB"/>
    <property type="match status" value="1"/>
</dbReference>
<evidence type="ECO:0000259" key="1">
    <source>
        <dbReference type="SMART" id="SM00327"/>
    </source>
</evidence>
<dbReference type="InterPro" id="IPR050458">
    <property type="entry name" value="LolB"/>
</dbReference>
<dbReference type="EMBL" id="LCYN01000031">
    <property type="protein sequence ID" value="KKZ92346.1"/>
    <property type="molecule type" value="Genomic_DNA"/>
</dbReference>
<reference evidence="3" key="2">
    <citation type="submission" date="2015-04" db="EMBL/GenBank/DDBJ databases">
        <title>Draft Genome Sequences of Eight Spore-Forming Food Isolates of Bacillus cereus Genome sequencing.</title>
        <authorList>
            <person name="Krawcyk A.O."/>
            <person name="de Jong A."/>
            <person name="Eijlander R.T."/>
            <person name="Berendsen E.M."/>
            <person name="Holsappel S."/>
            <person name="Wells-Bennik M."/>
            <person name="Kuipers O.P."/>
        </authorList>
    </citation>
    <scope>NUCLEOTIDE SEQUENCE [LARGE SCALE GENOMIC DNA]</scope>
    <source>
        <strain evidence="3">B4147</strain>
    </source>
</reference>
<feature type="domain" description="VWFA" evidence="1">
    <location>
        <begin position="205"/>
        <end position="364"/>
    </location>
</feature>
<comment type="caution">
    <text evidence="2">The sequence shown here is derived from an EMBL/GenBank/DDBJ whole genome shotgun (WGS) entry which is preliminary data.</text>
</comment>
<protein>
    <recommendedName>
        <fullName evidence="1">VWFA domain-containing protein</fullName>
    </recommendedName>
</protein>
<evidence type="ECO:0000313" key="2">
    <source>
        <dbReference type="EMBL" id="KKZ92346.1"/>
    </source>
</evidence>
<dbReference type="PATRIC" id="fig|1396.433.peg.4298"/>
<dbReference type="InterPro" id="IPR002035">
    <property type="entry name" value="VWF_A"/>
</dbReference>
<dbReference type="SMART" id="SM00327">
    <property type="entry name" value="VWA"/>
    <property type="match status" value="1"/>
</dbReference>
<dbReference type="InterPro" id="IPR008912">
    <property type="entry name" value="Uncharacterised_CoxE"/>
</dbReference>
<accession>A0A0G8BZM7</accession>
<dbReference type="RefSeq" id="WP_046959107.1">
    <property type="nucleotide sequence ID" value="NZ_LCYN01000031.1"/>
</dbReference>
<sequence>MENNISLNRWRLVLGKHADDQITFQEEEPVYREMDEMLDFLYERERGEERGGSLDPSQLTVPTWISKVRELFPKETIEIMENHALEKYELTALLQDKQTLEKMEPNMNLLKCILQFKDYVKPDVLDTAKRIVAKVTEELRRNLEQEVKYALSGRPDRNRSSRVRTMRNFDFKKTIRKNLKHFDKETNAIHIEKPYFYAATKHVSTWRVILAVDESGSMIDSVIHSAVMAGIFASLPTIKTDLFIFDTAVVDLTDRIDDPVETLMSVQLGGGTYIAQALRYATNKIEMPHKTIVVLVTDLYEGGSYAEMYREAMKIVESGAKLIVLTSLDPTAQPFYDKQAAKKMAALGAHVAALTPGRLAQWIATIIS</sequence>